<accession>A0A381VVH0</accession>
<evidence type="ECO:0000256" key="1">
    <source>
        <dbReference type="SAM" id="MobiDB-lite"/>
    </source>
</evidence>
<evidence type="ECO:0000313" key="2">
    <source>
        <dbReference type="EMBL" id="SVA44274.1"/>
    </source>
</evidence>
<feature type="region of interest" description="Disordered" evidence="1">
    <location>
        <begin position="15"/>
        <end position="43"/>
    </location>
</feature>
<dbReference type="EMBL" id="UINC01009904">
    <property type="protein sequence ID" value="SVA44274.1"/>
    <property type="molecule type" value="Genomic_DNA"/>
</dbReference>
<proteinExistence type="predicted"/>
<organism evidence="2">
    <name type="scientific">marine metagenome</name>
    <dbReference type="NCBI Taxonomy" id="408172"/>
    <lineage>
        <taxon>unclassified sequences</taxon>
        <taxon>metagenomes</taxon>
        <taxon>ecological metagenomes</taxon>
    </lineage>
</organism>
<reference evidence="2" key="1">
    <citation type="submission" date="2018-05" db="EMBL/GenBank/DDBJ databases">
        <authorList>
            <person name="Lanie J.A."/>
            <person name="Ng W.-L."/>
            <person name="Kazmierczak K.M."/>
            <person name="Andrzejewski T.M."/>
            <person name="Davidsen T.M."/>
            <person name="Wayne K.J."/>
            <person name="Tettelin H."/>
            <person name="Glass J.I."/>
            <person name="Rusch D."/>
            <person name="Podicherti R."/>
            <person name="Tsui H.-C.T."/>
            <person name="Winkler M.E."/>
        </authorList>
    </citation>
    <scope>NUCLEOTIDE SEQUENCE</scope>
</reference>
<protein>
    <submittedName>
        <fullName evidence="2">Uncharacterized protein</fullName>
    </submittedName>
</protein>
<sequence length="120" mass="13522">MKIWQEVSVWTGRPIDEDAPANSVAGGGVSMPPDAVSWKNQKKKRLYDGRTKSYKEHRKKLEAKRATRLAKIESKRKIDGFIEGVKKKIREYGGGFDVAKPVADITTDLPPKKKKKNAKN</sequence>
<name>A0A381VVH0_9ZZZZ</name>
<dbReference type="AlphaFoldDB" id="A0A381VVH0"/>
<gene>
    <name evidence="2" type="ORF">METZ01_LOCUS97128</name>
</gene>